<dbReference type="Pfam" id="PF12671">
    <property type="entry name" value="Amidase_6"/>
    <property type="match status" value="1"/>
</dbReference>
<dbReference type="InterPro" id="IPR038765">
    <property type="entry name" value="Papain-like_cys_pep_sf"/>
</dbReference>
<dbReference type="OrthoDB" id="2368260at2759"/>
<dbReference type="InterPro" id="IPR024301">
    <property type="entry name" value="Amidase_6"/>
</dbReference>
<sequence length="272" mass="30014">MFYRYVTRRSKIGLEKATCKQTNIITISFSSWALSLEPLLTATTLPVAARALQIPSEPVLKTLLVILIIVTVISGNVHPKLPASADMVLARTAVVGPVMEKATAARTVHALAADYAGQYCQNPNPEYHNYDGEGGDCTNFASQVLYAGGIPTDSVWYPYSYPWIRVIELYNYLTSHNLAKTCQLNELQPGDLIQYHNPQNGWHHTVIVVKAGTDPTVDYHSSFKCNVLHSYVKVATLQLCKKQLLVASLITKRPDHSKVVIDTGNGTPLNFT</sequence>
<dbReference type="PANTHER" id="PTHR40032:SF1">
    <property type="entry name" value="EXPORTED PROTEIN"/>
    <property type="match status" value="1"/>
</dbReference>
<dbReference type="Gene3D" id="3.90.1720.10">
    <property type="entry name" value="endopeptidase domain like (from Nostoc punctiforme)"/>
    <property type="match status" value="1"/>
</dbReference>
<name>A0A9N8ZAR8_9GLOM</name>
<organism evidence="2 3">
    <name type="scientific">Ambispora gerdemannii</name>
    <dbReference type="NCBI Taxonomy" id="144530"/>
    <lineage>
        <taxon>Eukaryota</taxon>
        <taxon>Fungi</taxon>
        <taxon>Fungi incertae sedis</taxon>
        <taxon>Mucoromycota</taxon>
        <taxon>Glomeromycotina</taxon>
        <taxon>Glomeromycetes</taxon>
        <taxon>Archaeosporales</taxon>
        <taxon>Ambisporaceae</taxon>
        <taxon>Ambispora</taxon>
    </lineage>
</organism>
<evidence type="ECO:0000313" key="3">
    <source>
        <dbReference type="Proteomes" id="UP000789831"/>
    </source>
</evidence>
<gene>
    <name evidence="2" type="ORF">AGERDE_LOCUS3227</name>
</gene>
<dbReference type="AlphaFoldDB" id="A0A9N8ZAR8"/>
<dbReference type="SUPFAM" id="SSF54001">
    <property type="entry name" value="Cysteine proteinases"/>
    <property type="match status" value="1"/>
</dbReference>
<dbReference type="EMBL" id="CAJVPL010000304">
    <property type="protein sequence ID" value="CAG8480910.1"/>
    <property type="molecule type" value="Genomic_DNA"/>
</dbReference>
<evidence type="ECO:0000259" key="1">
    <source>
        <dbReference type="Pfam" id="PF12671"/>
    </source>
</evidence>
<protein>
    <submittedName>
        <fullName evidence="2">10509_t:CDS:1</fullName>
    </submittedName>
</protein>
<comment type="caution">
    <text evidence="2">The sequence shown here is derived from an EMBL/GenBank/DDBJ whole genome shotgun (WGS) entry which is preliminary data.</text>
</comment>
<proteinExistence type="predicted"/>
<evidence type="ECO:0000313" key="2">
    <source>
        <dbReference type="EMBL" id="CAG8480910.1"/>
    </source>
</evidence>
<dbReference type="Proteomes" id="UP000789831">
    <property type="component" value="Unassembled WGS sequence"/>
</dbReference>
<feature type="domain" description="Putative amidase" evidence="1">
    <location>
        <begin position="111"/>
        <end position="221"/>
    </location>
</feature>
<dbReference type="PANTHER" id="PTHR40032">
    <property type="entry name" value="EXPORTED PROTEIN-RELATED"/>
    <property type="match status" value="1"/>
</dbReference>
<reference evidence="2" key="1">
    <citation type="submission" date="2021-06" db="EMBL/GenBank/DDBJ databases">
        <authorList>
            <person name="Kallberg Y."/>
            <person name="Tangrot J."/>
            <person name="Rosling A."/>
        </authorList>
    </citation>
    <scope>NUCLEOTIDE SEQUENCE</scope>
    <source>
        <strain evidence="2">MT106</strain>
    </source>
</reference>
<accession>A0A9N8ZAR8</accession>
<keyword evidence="3" id="KW-1185">Reference proteome</keyword>